<keyword evidence="4 9" id="KW-0132">Cell division</keyword>
<organism evidence="12 13">
    <name type="scientific">Terricaulis silvestris</name>
    <dbReference type="NCBI Taxonomy" id="2686094"/>
    <lineage>
        <taxon>Bacteria</taxon>
        <taxon>Pseudomonadati</taxon>
        <taxon>Pseudomonadota</taxon>
        <taxon>Alphaproteobacteria</taxon>
        <taxon>Caulobacterales</taxon>
        <taxon>Caulobacteraceae</taxon>
        <taxon>Terricaulis</taxon>
    </lineage>
</organism>
<keyword evidence="2 9" id="KW-1003">Cell membrane</keyword>
<feature type="domain" description="POTRA" evidence="11">
    <location>
        <begin position="106"/>
        <end position="180"/>
    </location>
</feature>
<dbReference type="InterPro" id="IPR034746">
    <property type="entry name" value="POTRA"/>
</dbReference>
<evidence type="ECO:0000256" key="2">
    <source>
        <dbReference type="ARBA" id="ARBA00022475"/>
    </source>
</evidence>
<dbReference type="InterPro" id="IPR026579">
    <property type="entry name" value="FtsQ"/>
</dbReference>
<comment type="subcellular location">
    <subcellularLocation>
        <location evidence="9">Cell inner membrane</location>
        <topology evidence="9">Single-pass type II membrane protein</topology>
    </subcellularLocation>
    <subcellularLocation>
        <location evidence="1">Membrane</location>
    </subcellularLocation>
    <text evidence="9">Localizes to the division septum.</text>
</comment>
<keyword evidence="7 9" id="KW-0472">Membrane</keyword>
<keyword evidence="6 9" id="KW-1133">Transmembrane helix</keyword>
<feature type="region of interest" description="Disordered" evidence="10">
    <location>
        <begin position="1"/>
        <end position="36"/>
    </location>
</feature>
<name>A0A6I6MKS7_9CAUL</name>
<evidence type="ECO:0000256" key="1">
    <source>
        <dbReference type="ARBA" id="ARBA00004370"/>
    </source>
</evidence>
<dbReference type="GO" id="GO:0005886">
    <property type="term" value="C:plasma membrane"/>
    <property type="evidence" value="ECO:0007669"/>
    <property type="project" value="UniProtKB-SubCell"/>
</dbReference>
<dbReference type="InterPro" id="IPR045335">
    <property type="entry name" value="FtsQ_C_sf"/>
</dbReference>
<sequence length="319" mass="33834">MAAVRARRGGRGYEPEPQRGKKRRKKMPSGPSPYESMPRIARIKLSGGLSGDDVQVTGKSLVLALTGAVFFLGAGIAGAAWLGSSLFDASEAFARSADAGAANVGFAIDDVQVAAMPGAPAITAARAAEIRALIVPEGRQSVLSLEPAEIQARVESLDWVASARVRRLWPDAIKVEVERRQEYALWQEDGEVSVIDVNGERMLAERAADHADLPLVVGIGAGPAAEPLLIALESLPQLRARLEALVRVNDRRWNVELASGATVALPEEGAPEALAQLEQLQTDHALLDRPVTRIDMRAPGRLAIRVHPALAGGPLMGGV</sequence>
<dbReference type="GO" id="GO:0032153">
    <property type="term" value="C:cell division site"/>
    <property type="evidence" value="ECO:0007669"/>
    <property type="project" value="UniProtKB-UniRule"/>
</dbReference>
<keyword evidence="13" id="KW-1185">Reference proteome</keyword>
<evidence type="ECO:0000256" key="3">
    <source>
        <dbReference type="ARBA" id="ARBA00022519"/>
    </source>
</evidence>
<evidence type="ECO:0000256" key="5">
    <source>
        <dbReference type="ARBA" id="ARBA00022692"/>
    </source>
</evidence>
<dbReference type="PANTHER" id="PTHR35851:SF1">
    <property type="entry name" value="CELL DIVISION PROTEIN FTSQ"/>
    <property type="match status" value="1"/>
</dbReference>
<dbReference type="RefSeq" id="WP_158766775.1">
    <property type="nucleotide sequence ID" value="NZ_CP047045.1"/>
</dbReference>
<dbReference type="PANTHER" id="PTHR35851">
    <property type="entry name" value="CELL DIVISION PROTEIN FTSQ"/>
    <property type="match status" value="1"/>
</dbReference>
<dbReference type="AlphaFoldDB" id="A0A6I6MKS7"/>
<protein>
    <recommendedName>
        <fullName evidence="9">Cell division protein FtsQ</fullName>
    </recommendedName>
</protein>
<dbReference type="Pfam" id="PF03799">
    <property type="entry name" value="FtsQ_DivIB_C"/>
    <property type="match status" value="1"/>
</dbReference>
<accession>A0A6I6MKS7</accession>
<evidence type="ECO:0000256" key="9">
    <source>
        <dbReference type="HAMAP-Rule" id="MF_00911"/>
    </source>
</evidence>
<keyword evidence="8 9" id="KW-0131">Cell cycle</keyword>
<dbReference type="HAMAP" id="MF_00911">
    <property type="entry name" value="FtsQ_subfam"/>
    <property type="match status" value="1"/>
</dbReference>
<dbReference type="InterPro" id="IPR013685">
    <property type="entry name" value="POTRA_FtsQ_type"/>
</dbReference>
<evidence type="ECO:0000256" key="7">
    <source>
        <dbReference type="ARBA" id="ARBA00023136"/>
    </source>
</evidence>
<dbReference type="GO" id="GO:0090529">
    <property type="term" value="P:cell septum assembly"/>
    <property type="evidence" value="ECO:0007669"/>
    <property type="project" value="InterPro"/>
</dbReference>
<dbReference type="InterPro" id="IPR005548">
    <property type="entry name" value="Cell_div_FtsQ/DivIB_C"/>
</dbReference>
<dbReference type="KEGG" id="tsv:DSM104635_02810"/>
<gene>
    <name evidence="9" type="primary">ftsQ</name>
    <name evidence="12" type="ORF">DSM104635_02810</name>
</gene>
<dbReference type="Proteomes" id="UP000431269">
    <property type="component" value="Chromosome"/>
</dbReference>
<keyword evidence="3 9" id="KW-0997">Cell inner membrane</keyword>
<keyword evidence="5 9" id="KW-0812">Transmembrane</keyword>
<feature type="compositionally biased region" description="Basic residues" evidence="10">
    <location>
        <begin position="1"/>
        <end position="10"/>
    </location>
</feature>
<evidence type="ECO:0000256" key="4">
    <source>
        <dbReference type="ARBA" id="ARBA00022618"/>
    </source>
</evidence>
<proteinExistence type="inferred from homology"/>
<dbReference type="Gene3D" id="3.40.50.11690">
    <property type="entry name" value="Cell division protein FtsQ/DivIB"/>
    <property type="match status" value="1"/>
</dbReference>
<dbReference type="PROSITE" id="PS51779">
    <property type="entry name" value="POTRA"/>
    <property type="match status" value="1"/>
</dbReference>
<evidence type="ECO:0000313" key="13">
    <source>
        <dbReference type="Proteomes" id="UP000431269"/>
    </source>
</evidence>
<evidence type="ECO:0000313" key="12">
    <source>
        <dbReference type="EMBL" id="QGZ95955.1"/>
    </source>
</evidence>
<dbReference type="GO" id="GO:0043093">
    <property type="term" value="P:FtsZ-dependent cytokinesis"/>
    <property type="evidence" value="ECO:0007669"/>
    <property type="project" value="UniProtKB-UniRule"/>
</dbReference>
<dbReference type="Gene3D" id="3.10.20.310">
    <property type="entry name" value="membrane protein fhac"/>
    <property type="match status" value="1"/>
</dbReference>
<dbReference type="Pfam" id="PF08478">
    <property type="entry name" value="POTRA_1"/>
    <property type="match status" value="1"/>
</dbReference>
<comment type="similarity">
    <text evidence="9">Belongs to the FtsQ/DivIB family. FtsQ subfamily.</text>
</comment>
<evidence type="ECO:0000256" key="10">
    <source>
        <dbReference type="SAM" id="MobiDB-lite"/>
    </source>
</evidence>
<evidence type="ECO:0000256" key="6">
    <source>
        <dbReference type="ARBA" id="ARBA00022989"/>
    </source>
</evidence>
<feature type="transmembrane region" description="Helical" evidence="9">
    <location>
        <begin position="61"/>
        <end position="82"/>
    </location>
</feature>
<evidence type="ECO:0000259" key="11">
    <source>
        <dbReference type="PROSITE" id="PS51779"/>
    </source>
</evidence>
<dbReference type="EMBL" id="CP047045">
    <property type="protein sequence ID" value="QGZ95955.1"/>
    <property type="molecule type" value="Genomic_DNA"/>
</dbReference>
<reference evidence="13" key="1">
    <citation type="submission" date="2019-12" db="EMBL/GenBank/DDBJ databases">
        <title>Complete genome of Terracaulis silvestris 0127_4.</title>
        <authorList>
            <person name="Vieira S."/>
            <person name="Riedel T."/>
            <person name="Sproer C."/>
            <person name="Pascual J."/>
            <person name="Boedeker C."/>
            <person name="Overmann J."/>
        </authorList>
    </citation>
    <scope>NUCLEOTIDE SEQUENCE [LARGE SCALE GENOMIC DNA]</scope>
    <source>
        <strain evidence="13">0127_4</strain>
    </source>
</reference>
<evidence type="ECO:0000256" key="8">
    <source>
        <dbReference type="ARBA" id="ARBA00023306"/>
    </source>
</evidence>
<comment type="function">
    <text evidence="9">Essential cell division protein.</text>
</comment>